<evidence type="ECO:0000256" key="3">
    <source>
        <dbReference type="ARBA" id="ARBA00023125"/>
    </source>
</evidence>
<dbReference type="PANTHER" id="PTHR35807">
    <property type="entry name" value="TRANSCRIPTIONAL REGULATOR REDD-RELATED"/>
    <property type="match status" value="1"/>
</dbReference>
<dbReference type="EMBL" id="BOMI01000178">
    <property type="protein sequence ID" value="GID79761.1"/>
    <property type="molecule type" value="Genomic_DNA"/>
</dbReference>
<dbReference type="PANTHER" id="PTHR35807:SF1">
    <property type="entry name" value="TRANSCRIPTIONAL REGULATOR REDD"/>
    <property type="match status" value="1"/>
</dbReference>
<dbReference type="Proteomes" id="UP000609879">
    <property type="component" value="Unassembled WGS sequence"/>
</dbReference>
<evidence type="ECO:0000256" key="4">
    <source>
        <dbReference type="ARBA" id="ARBA00023163"/>
    </source>
</evidence>
<dbReference type="InterPro" id="IPR036388">
    <property type="entry name" value="WH-like_DNA-bd_sf"/>
</dbReference>
<gene>
    <name evidence="8" type="ORF">Ade02nite_84020</name>
</gene>
<evidence type="ECO:0000256" key="1">
    <source>
        <dbReference type="ARBA" id="ARBA00005820"/>
    </source>
</evidence>
<dbReference type="CDD" id="cd15831">
    <property type="entry name" value="BTAD"/>
    <property type="match status" value="1"/>
</dbReference>
<accession>A0ABQ3YID3</accession>
<evidence type="ECO:0000259" key="7">
    <source>
        <dbReference type="PROSITE" id="PS51755"/>
    </source>
</evidence>
<dbReference type="InterPro" id="IPR011990">
    <property type="entry name" value="TPR-like_helical_dom_sf"/>
</dbReference>
<feature type="DNA-binding region" description="OmpR/PhoB-type" evidence="5">
    <location>
        <begin position="1"/>
        <end position="98"/>
    </location>
</feature>
<dbReference type="Gene3D" id="1.10.10.10">
    <property type="entry name" value="Winged helix-like DNA-binding domain superfamily/Winged helix DNA-binding domain"/>
    <property type="match status" value="1"/>
</dbReference>
<sequence length="1098" mass="115885">MVRLRVLGPVEATGPAGPIDLGGPRQRAVLALLLTRHGEAVSTDQLIDAVWRGDPPRKATTSLQTYVSNLRRLLEPDRPPHAPARLLVSVASGYRLRLPADAVDAWQFEAAVTAAHTAEPAAAWTLLTEALGWWAGPAYAEFADEQWAVAEAARLDGLRLSAREALAGAALRTGRTGEAVASAEALTHEHPLREEGWRLLAAGLWAAGRRADALAALRRCREVMRTELGLDLSPELADLETAILTEQPASPRERLGGGSARPRRPARHDRRLRGRDRELSSLFSLRDRAVEGAGGALVIRGEAGIGKTALIEQVSAAATGMRVLRATGAEFEVALPYAALFQLLGPLTEHGDRLPGPQRQALDVAAGRREGTRPDPAMVGMATLTLLTEHARDRPLLGLVDDAQWLDPASAQALAFAGRRLGGVPVLLLFGVREPAGGTELAALPSMPLSELADQDARSLLGDALHGPLDQRVAGRILAESRGNPLALLELARSDGPATPAGGLGRPAARGASEELFHAGLAALPDRTRLLLVVAAAEPLGDPTLLWSAAGALGLPAEALTPAEDAGLLSVDLRVRFRHPLVRSAAYHSAPASVRRQAHRALAEATDSTADPDRHAWHRALAATGTDEALAAQLAISAERVRTRGGLSAAAAFLEHAARLTADPHRRRERILTAATDRLESGAPAEAVRLLAAVDPAGADAVARARMELVRGRAAFARHRGRDAVAPLRRAAALLEPLNPALAREVHLDALTAATAAGALGGVPLAEAVGFARTAVRPSGAPTTADLLLDGLVAVLDGEHARGLGLLRRAVARSTDDDWPPRVKFAAAVMWELWDLGTCEAVLDRQIERARTVGNLTRLPDAFATMAGVYLRQGRFREAASVLEQGADLAGITGGAPGYPHLALAAWSGDPRTAAMFDATVADATARGEGLFVAYAHFALAVHHNSRGDHPAAVAAATYADQHLDFGFRGIALRELVEAAARSGDRATAEAAYARLRVRTRAAGTDFAAGVEACCAALIHLGDDTETHFETALEALGRSGMRADRARAELLYGEWLRREGRRAGARRHLHTAHATLLEIGAAGFARRAAREIAAGNLA</sequence>
<dbReference type="InterPro" id="IPR001867">
    <property type="entry name" value="OmpR/PhoB-type_DNA-bd"/>
</dbReference>
<evidence type="ECO:0000313" key="8">
    <source>
        <dbReference type="EMBL" id="GID79761.1"/>
    </source>
</evidence>
<reference evidence="8 9" key="1">
    <citation type="submission" date="2021-01" db="EMBL/GenBank/DDBJ databases">
        <title>Whole genome shotgun sequence of Actinoplanes deccanensis NBRC 13994.</title>
        <authorList>
            <person name="Komaki H."/>
            <person name="Tamura T."/>
        </authorList>
    </citation>
    <scope>NUCLEOTIDE SEQUENCE [LARGE SCALE GENOMIC DNA]</scope>
    <source>
        <strain evidence="8 9">NBRC 13994</strain>
    </source>
</reference>
<dbReference type="PROSITE" id="PS51755">
    <property type="entry name" value="OMPR_PHOB"/>
    <property type="match status" value="1"/>
</dbReference>
<dbReference type="InterPro" id="IPR016032">
    <property type="entry name" value="Sig_transdc_resp-reg_C-effctor"/>
</dbReference>
<evidence type="ECO:0000313" key="9">
    <source>
        <dbReference type="Proteomes" id="UP000609879"/>
    </source>
</evidence>
<dbReference type="InterPro" id="IPR041664">
    <property type="entry name" value="AAA_16"/>
</dbReference>
<dbReference type="Pfam" id="PF00486">
    <property type="entry name" value="Trans_reg_C"/>
    <property type="match status" value="1"/>
</dbReference>
<keyword evidence="3 5" id="KW-0238">DNA-binding</keyword>
<feature type="region of interest" description="Disordered" evidence="6">
    <location>
        <begin position="247"/>
        <end position="273"/>
    </location>
</feature>
<proteinExistence type="inferred from homology"/>
<dbReference type="SMART" id="SM00862">
    <property type="entry name" value="Trans_reg_C"/>
    <property type="match status" value="1"/>
</dbReference>
<dbReference type="SUPFAM" id="SSF48452">
    <property type="entry name" value="TPR-like"/>
    <property type="match status" value="1"/>
</dbReference>
<dbReference type="CDD" id="cd00383">
    <property type="entry name" value="trans_reg_C"/>
    <property type="match status" value="1"/>
</dbReference>
<comment type="caution">
    <text evidence="8">The sequence shown here is derived from an EMBL/GenBank/DDBJ whole genome shotgun (WGS) entry which is preliminary data.</text>
</comment>
<keyword evidence="4" id="KW-0804">Transcription</keyword>
<organism evidence="8 9">
    <name type="scientific">Paractinoplanes deccanensis</name>
    <dbReference type="NCBI Taxonomy" id="113561"/>
    <lineage>
        <taxon>Bacteria</taxon>
        <taxon>Bacillati</taxon>
        <taxon>Actinomycetota</taxon>
        <taxon>Actinomycetes</taxon>
        <taxon>Micromonosporales</taxon>
        <taxon>Micromonosporaceae</taxon>
        <taxon>Paractinoplanes</taxon>
    </lineage>
</organism>
<dbReference type="InterPro" id="IPR005158">
    <property type="entry name" value="BTAD"/>
</dbReference>
<evidence type="ECO:0000256" key="2">
    <source>
        <dbReference type="ARBA" id="ARBA00023015"/>
    </source>
</evidence>
<evidence type="ECO:0000256" key="5">
    <source>
        <dbReference type="PROSITE-ProRule" id="PRU01091"/>
    </source>
</evidence>
<name>A0ABQ3YID3_9ACTN</name>
<dbReference type="InterPro" id="IPR051677">
    <property type="entry name" value="AfsR-DnrI-RedD_regulator"/>
</dbReference>
<dbReference type="SMART" id="SM01043">
    <property type="entry name" value="BTAD"/>
    <property type="match status" value="1"/>
</dbReference>
<dbReference type="Gene3D" id="1.25.40.10">
    <property type="entry name" value="Tetratricopeptide repeat domain"/>
    <property type="match status" value="2"/>
</dbReference>
<dbReference type="RefSeq" id="WP_203776303.1">
    <property type="nucleotide sequence ID" value="NZ_BAAABO010000055.1"/>
</dbReference>
<keyword evidence="9" id="KW-1185">Reference proteome</keyword>
<comment type="similarity">
    <text evidence="1">Belongs to the AfsR/DnrI/RedD regulatory family.</text>
</comment>
<feature type="compositionally biased region" description="Basic residues" evidence="6">
    <location>
        <begin position="261"/>
        <end position="273"/>
    </location>
</feature>
<protein>
    <recommendedName>
        <fullName evidence="7">OmpR/PhoB-type domain-containing protein</fullName>
    </recommendedName>
</protein>
<dbReference type="Pfam" id="PF03704">
    <property type="entry name" value="BTAD"/>
    <property type="match status" value="1"/>
</dbReference>
<dbReference type="SUPFAM" id="SSF46894">
    <property type="entry name" value="C-terminal effector domain of the bipartite response regulators"/>
    <property type="match status" value="1"/>
</dbReference>
<evidence type="ECO:0000256" key="6">
    <source>
        <dbReference type="SAM" id="MobiDB-lite"/>
    </source>
</evidence>
<dbReference type="Pfam" id="PF13191">
    <property type="entry name" value="AAA_16"/>
    <property type="match status" value="1"/>
</dbReference>
<keyword evidence="2" id="KW-0805">Transcription regulation</keyword>
<feature type="domain" description="OmpR/PhoB-type" evidence="7">
    <location>
        <begin position="1"/>
        <end position="98"/>
    </location>
</feature>